<dbReference type="InterPro" id="IPR034154">
    <property type="entry name" value="TOPRIM_DnaG/twinkle"/>
</dbReference>
<dbReference type="InterPro" id="IPR025048">
    <property type="entry name" value="DUF3987"/>
</dbReference>
<sequence>MSTNTINIVVDYASLVNSIHENMASYGIYCNTNIAIDGNIHRFANRGKGDKNCWYVFHDGYGAFGDWSKGDGAIGWSFKGERDFSHEERAQFKIKMAEARVARDNELQVAQEQAAILAQTLFDNSSDSGYSKYLDAKRVQPHGIHYAVESILVPMVDVAGKIWSVQTIFDNGQKRFMAGGRKKGCFHVMGEFPDGETVYICEGYSTGATVHEATGFPTIIAFDAGNLISVVAAIRGEYPELKIIIAGDDDKYPDSDGVINNPGRNKAESAAAEFNCTTIFPIFKDDSTKPTDFNDLHALHGLEEVKGQLLGFTNVTPVIHNISNNDIFPQHLLDNIPGLPGLIAKWINETSLYYQPILALSAAIAISGTLYSHKIRSESNLRTNFLMLGIARSGIGKDHARKCAKALFTHLNLSRYICNKFASDAGLLNKLENTSGIILSLMDEIGRELKTLTAKGAGSHESRMLTVMMELFSSADGIFDGKSYASKENNITLNQPCLNIYGTTTPKRFYESLNSDDAIDGLLARWLIFETKDIDPIEQDNDGITNVPREILDAINFIDPVLSFNSDFELKPEPRIVRFSDTARDMLKEFRNTCRLNRLAEIKSGGELDALWARTAEHAIKLALVSHPFRHGVIESTTMQWACDLSIYLTHVAIKAVRENVTNSEYEKNMNKVFDVVKSYNMKNDEAIRHGGVYNAVRTIKQRDCDEILKHLVQSGRIEQQENEYKGRITYKYKAL</sequence>
<dbReference type="Pfam" id="PF13362">
    <property type="entry name" value="Toprim_3"/>
    <property type="match status" value="1"/>
</dbReference>
<dbReference type="EMBL" id="LR797414">
    <property type="protein sequence ID" value="CAB4214258.1"/>
    <property type="molecule type" value="Genomic_DNA"/>
</dbReference>
<evidence type="ECO:0000259" key="1">
    <source>
        <dbReference type="Pfam" id="PF13362"/>
    </source>
</evidence>
<protein>
    <submittedName>
        <fullName evidence="2">Archaeal primase DnaG/twinkle, TOPRIM domain</fullName>
    </submittedName>
</protein>
<dbReference type="InterPro" id="IPR006171">
    <property type="entry name" value="TOPRIM_dom"/>
</dbReference>
<reference evidence="2" key="1">
    <citation type="submission" date="2020-05" db="EMBL/GenBank/DDBJ databases">
        <authorList>
            <person name="Chiriac C."/>
            <person name="Salcher M."/>
            <person name="Ghai R."/>
            <person name="Kavagutti S V."/>
        </authorList>
    </citation>
    <scope>NUCLEOTIDE SEQUENCE</scope>
</reference>
<dbReference type="CDD" id="cd01029">
    <property type="entry name" value="TOPRIM_primases"/>
    <property type="match status" value="1"/>
</dbReference>
<gene>
    <name evidence="2" type="ORF">UFOVP1454_30</name>
</gene>
<evidence type="ECO:0000313" key="2">
    <source>
        <dbReference type="EMBL" id="CAB4214258.1"/>
    </source>
</evidence>
<proteinExistence type="predicted"/>
<organism evidence="2">
    <name type="scientific">uncultured Caudovirales phage</name>
    <dbReference type="NCBI Taxonomy" id="2100421"/>
    <lineage>
        <taxon>Viruses</taxon>
        <taxon>Duplodnaviria</taxon>
        <taxon>Heunggongvirae</taxon>
        <taxon>Uroviricota</taxon>
        <taxon>Caudoviricetes</taxon>
        <taxon>Peduoviridae</taxon>
        <taxon>Maltschvirus</taxon>
        <taxon>Maltschvirus maltsch</taxon>
    </lineage>
</organism>
<name>A0A6J5SIY4_9CAUD</name>
<dbReference type="Pfam" id="PF13148">
    <property type="entry name" value="DUF3987"/>
    <property type="match status" value="1"/>
</dbReference>
<feature type="domain" description="Toprim" evidence="1">
    <location>
        <begin position="198"/>
        <end position="301"/>
    </location>
</feature>
<accession>A0A6J5SIY4</accession>